<feature type="region of interest" description="Disordered" evidence="1">
    <location>
        <begin position="36"/>
        <end position="58"/>
    </location>
</feature>
<proteinExistence type="predicted"/>
<evidence type="ECO:0000313" key="4">
    <source>
        <dbReference type="Proteomes" id="UP000325395"/>
    </source>
</evidence>
<name>A0ABQ6WRA5_9EURO</name>
<evidence type="ECO:0000256" key="1">
    <source>
        <dbReference type="SAM" id="MobiDB-lite"/>
    </source>
</evidence>
<dbReference type="Proteomes" id="UP000325395">
    <property type="component" value="Unassembled WGS sequence"/>
</dbReference>
<accession>A0ABQ6WRA5</accession>
<feature type="region of interest" description="Disordered" evidence="1">
    <location>
        <begin position="179"/>
        <end position="221"/>
    </location>
</feature>
<keyword evidence="2" id="KW-0732">Signal</keyword>
<feature type="chain" id="PRO_5046850959" evidence="2">
    <location>
        <begin position="22"/>
        <end position="271"/>
    </location>
</feature>
<protein>
    <submittedName>
        <fullName evidence="3">Uncharacterized protein</fullName>
    </submittedName>
</protein>
<keyword evidence="4" id="KW-1185">Reference proteome</keyword>
<sequence>MKFTVVSLVTVAFLSVGPAIAIPVDSIQDTTTADAASRTDDATLSGPSATLTSDKSDHIYTHAHGQKEAEDTDPNTDNAISQTDGAMPAGAGTTIASHKLDHNCTDADAHKEFKDANTATVDPMSVTDDATAAGATIAPHKDHNCTDAHAHEKFEHVGPATTATAPGSDGEMKAWVRRAPAQRGTPDSIEAQHASAADASSSGSQGNSRSPQADNAQDDKWIHGTCKRNKCTVTMPGENKERKPDCHADSPCLYLGSCVVSVRNPDVAFCS</sequence>
<organism evidence="3 4">
    <name type="scientific">Aspergillus pseudocaelatus</name>
    <dbReference type="NCBI Taxonomy" id="1825620"/>
    <lineage>
        <taxon>Eukaryota</taxon>
        <taxon>Fungi</taxon>
        <taxon>Dikarya</taxon>
        <taxon>Ascomycota</taxon>
        <taxon>Pezizomycotina</taxon>
        <taxon>Eurotiomycetes</taxon>
        <taxon>Eurotiomycetidae</taxon>
        <taxon>Eurotiales</taxon>
        <taxon>Aspergillaceae</taxon>
        <taxon>Aspergillus</taxon>
        <taxon>Aspergillus subgen. Circumdati</taxon>
    </lineage>
</organism>
<reference evidence="3 4" key="1">
    <citation type="submission" date="2019-04" db="EMBL/GenBank/DDBJ databases">
        <authorList>
            <consortium name="DOE Joint Genome Institute"/>
            <person name="Mondo S."/>
            <person name="Kjaerbolling I."/>
            <person name="Vesth T."/>
            <person name="Frisvad J.C."/>
            <person name="Nybo J.L."/>
            <person name="Theobald S."/>
            <person name="Kildgaard S."/>
            <person name="Isbrandt T."/>
            <person name="Kuo A."/>
            <person name="Sato A."/>
            <person name="Lyhne E.K."/>
            <person name="Kogle M.E."/>
            <person name="Wiebenga A."/>
            <person name="Kun R.S."/>
            <person name="Lubbers R.J."/>
            <person name="Makela M.R."/>
            <person name="Barry K."/>
            <person name="Chovatia M."/>
            <person name="Clum A."/>
            <person name="Daum C."/>
            <person name="Haridas S."/>
            <person name="He G."/>
            <person name="LaButti K."/>
            <person name="Lipzen A."/>
            <person name="Riley R."/>
            <person name="Salamov A."/>
            <person name="Simmons B.A."/>
            <person name="Magnuson J.K."/>
            <person name="Henrissat B."/>
            <person name="Mortensen U.H."/>
            <person name="Larsen T.O."/>
            <person name="Devries R.P."/>
            <person name="Grigoriev I.V."/>
            <person name="Machida M."/>
            <person name="Baker S.E."/>
            <person name="Andersen M.R."/>
            <person name="Cantor M.N."/>
            <person name="Hua S.X."/>
        </authorList>
    </citation>
    <scope>NUCLEOTIDE SEQUENCE [LARGE SCALE GENOMIC DNA]</scope>
    <source>
        <strain evidence="3 4">CBS 117616</strain>
    </source>
</reference>
<feature type="signal peptide" evidence="2">
    <location>
        <begin position="1"/>
        <end position="21"/>
    </location>
</feature>
<dbReference type="EMBL" id="ML735715">
    <property type="protein sequence ID" value="KAE8419644.1"/>
    <property type="molecule type" value="Genomic_DNA"/>
</dbReference>
<feature type="compositionally biased region" description="Low complexity" evidence="1">
    <location>
        <begin position="188"/>
        <end position="210"/>
    </location>
</feature>
<evidence type="ECO:0000256" key="2">
    <source>
        <dbReference type="SAM" id="SignalP"/>
    </source>
</evidence>
<evidence type="ECO:0000313" key="3">
    <source>
        <dbReference type="EMBL" id="KAE8419644.1"/>
    </source>
</evidence>
<gene>
    <name evidence="3" type="ORF">BDV36DRAFT_293989</name>
</gene>